<gene>
    <name evidence="1" type="ORF">CKY47_09350</name>
</gene>
<accession>A0ABU0WWE5</accession>
<keyword evidence="2" id="KW-1185">Reference proteome</keyword>
<proteinExistence type="predicted"/>
<name>A0ABU0WWE5_9PSEU</name>
<dbReference type="EMBL" id="NSDM01000003">
    <property type="protein sequence ID" value="MDQ2584183.1"/>
    <property type="molecule type" value="Genomic_DNA"/>
</dbReference>
<evidence type="ECO:0000313" key="1">
    <source>
        <dbReference type="EMBL" id="MDQ2584183.1"/>
    </source>
</evidence>
<sequence length="77" mass="8090">MEPGRDLSAAWGAVAAYALIVCGGTPVTPVPTPRDGAGPAFRVVPGPVSRRAHTVHRGHVPEHDMISALVRARRADM</sequence>
<reference evidence="1 2" key="1">
    <citation type="submission" date="2017-06" db="EMBL/GenBank/DDBJ databases">
        <title>Cultured bacterium strain Saccharothrix yanglingensis Hhs.015.</title>
        <authorList>
            <person name="Xia Y."/>
        </authorList>
    </citation>
    <scope>NUCLEOTIDE SEQUENCE [LARGE SCALE GENOMIC DNA]</scope>
    <source>
        <strain evidence="1 2">Hhs.015</strain>
    </source>
</reference>
<comment type="caution">
    <text evidence="1">The sequence shown here is derived from an EMBL/GenBank/DDBJ whole genome shotgun (WGS) entry which is preliminary data.</text>
</comment>
<organism evidence="1 2">
    <name type="scientific">Saccharothrix yanglingensis</name>
    <dbReference type="NCBI Taxonomy" id="659496"/>
    <lineage>
        <taxon>Bacteria</taxon>
        <taxon>Bacillati</taxon>
        <taxon>Actinomycetota</taxon>
        <taxon>Actinomycetes</taxon>
        <taxon>Pseudonocardiales</taxon>
        <taxon>Pseudonocardiaceae</taxon>
        <taxon>Saccharothrix</taxon>
    </lineage>
</organism>
<dbReference type="Proteomes" id="UP001225605">
    <property type="component" value="Unassembled WGS sequence"/>
</dbReference>
<protein>
    <submittedName>
        <fullName evidence="1">Uncharacterized protein</fullName>
    </submittedName>
</protein>
<evidence type="ECO:0000313" key="2">
    <source>
        <dbReference type="Proteomes" id="UP001225605"/>
    </source>
</evidence>